<dbReference type="KEGG" id="daer:H9K75_02300"/>
<dbReference type="PROSITE" id="PS51186">
    <property type="entry name" value="GNAT"/>
    <property type="match status" value="1"/>
</dbReference>
<dbReference type="Pfam" id="PF00696">
    <property type="entry name" value="AA_kinase"/>
    <property type="match status" value="1"/>
</dbReference>
<evidence type="ECO:0000256" key="8">
    <source>
        <dbReference type="HAMAP-Rule" id="MF_01105"/>
    </source>
</evidence>
<dbReference type="InterPro" id="IPR001048">
    <property type="entry name" value="Asp/Glu/Uridylate_kinase"/>
</dbReference>
<proteinExistence type="inferred from homology"/>
<evidence type="ECO:0000313" key="10">
    <source>
        <dbReference type="EMBL" id="QNP49019.1"/>
    </source>
</evidence>
<dbReference type="PIRSF" id="PIRSF000423">
    <property type="entry name" value="ArgA"/>
    <property type="match status" value="1"/>
</dbReference>
<reference evidence="10 11" key="1">
    <citation type="submission" date="2020-08" db="EMBL/GenBank/DDBJ databases">
        <title>Genome sequence of Diaphorobacter aerolatus KACC 16536T.</title>
        <authorList>
            <person name="Hyun D.-W."/>
            <person name="Bae J.-W."/>
        </authorList>
    </citation>
    <scope>NUCLEOTIDE SEQUENCE [LARGE SCALE GENOMIC DNA]</scope>
    <source>
        <strain evidence="10 11">KACC 16536</strain>
    </source>
</reference>
<dbReference type="Pfam" id="PF00583">
    <property type="entry name" value="Acetyltransf_1"/>
    <property type="match status" value="1"/>
</dbReference>
<name>A0A7H0GL53_9BURK</name>
<dbReference type="EC" id="2.3.1.1" evidence="8"/>
<dbReference type="InterPro" id="IPR036393">
    <property type="entry name" value="AceGlu_kinase-like_sf"/>
</dbReference>
<evidence type="ECO:0000256" key="1">
    <source>
        <dbReference type="ARBA" id="ARBA00004925"/>
    </source>
</evidence>
<dbReference type="Gene3D" id="3.40.1160.10">
    <property type="entry name" value="Acetylglutamate kinase-like"/>
    <property type="match status" value="1"/>
</dbReference>
<dbReference type="PANTHER" id="PTHR30602:SF12">
    <property type="entry name" value="AMINO-ACID ACETYLTRANSFERASE NAGS1, CHLOROPLASTIC-RELATED"/>
    <property type="match status" value="1"/>
</dbReference>
<dbReference type="Gene3D" id="3.40.630.30">
    <property type="match status" value="1"/>
</dbReference>
<dbReference type="SUPFAM" id="SSF53633">
    <property type="entry name" value="Carbamate kinase-like"/>
    <property type="match status" value="1"/>
</dbReference>
<dbReference type="UniPathway" id="UPA00068">
    <property type="reaction ID" value="UER00106"/>
</dbReference>
<dbReference type="NCBIfam" id="NF003641">
    <property type="entry name" value="PRK05279.1"/>
    <property type="match status" value="1"/>
</dbReference>
<keyword evidence="3 8" id="KW-0055">Arginine biosynthesis</keyword>
<organism evidence="10 11">
    <name type="scientific">Diaphorobacter aerolatus</name>
    <dbReference type="NCBI Taxonomy" id="1288495"/>
    <lineage>
        <taxon>Bacteria</taxon>
        <taxon>Pseudomonadati</taxon>
        <taxon>Pseudomonadota</taxon>
        <taxon>Betaproteobacteria</taxon>
        <taxon>Burkholderiales</taxon>
        <taxon>Comamonadaceae</taxon>
        <taxon>Diaphorobacter</taxon>
    </lineage>
</organism>
<dbReference type="InterPro" id="IPR016181">
    <property type="entry name" value="Acyl_CoA_acyltransferase"/>
</dbReference>
<comment type="miscellaneous">
    <text evidence="8">In bacteria which possess the bifunctional enzyme ornithine acetyltransferase/N-acetylglutamate synthase (ArgJ), ArgA fulfills an anaplerotic role.</text>
</comment>
<dbReference type="GO" id="GO:0004042">
    <property type="term" value="F:L-glutamate N-acetyltransferase activity"/>
    <property type="evidence" value="ECO:0007669"/>
    <property type="project" value="UniProtKB-UniRule"/>
</dbReference>
<evidence type="ECO:0000256" key="6">
    <source>
        <dbReference type="ARBA" id="ARBA00023315"/>
    </source>
</evidence>
<dbReference type="InterPro" id="IPR033719">
    <property type="entry name" value="NAGS_kin"/>
</dbReference>
<dbReference type="RefSeq" id="WP_187724611.1">
    <property type="nucleotide sequence ID" value="NZ_CP060783.1"/>
</dbReference>
<protein>
    <recommendedName>
        <fullName evidence="8">Amino-acid acetyltransferase</fullName>
        <ecNumber evidence="8">2.3.1.1</ecNumber>
    </recommendedName>
    <alternativeName>
        <fullName evidence="8">N-acetylglutamate synthase</fullName>
        <shortName evidence="8">AGS</shortName>
        <shortName evidence="8">NAGS</shortName>
    </alternativeName>
</protein>
<evidence type="ECO:0000256" key="5">
    <source>
        <dbReference type="ARBA" id="ARBA00022679"/>
    </source>
</evidence>
<dbReference type="CDD" id="cd04301">
    <property type="entry name" value="NAT_SF"/>
    <property type="match status" value="1"/>
</dbReference>
<dbReference type="CDD" id="cd04237">
    <property type="entry name" value="AAK_NAGS-ABP"/>
    <property type="match status" value="1"/>
</dbReference>
<comment type="similarity">
    <text evidence="2 8">Belongs to the acetyltransferase family. ArgA subfamily.</text>
</comment>
<evidence type="ECO:0000256" key="2">
    <source>
        <dbReference type="ARBA" id="ARBA00009145"/>
    </source>
</evidence>
<keyword evidence="4 8" id="KW-0028">Amino-acid biosynthesis</keyword>
<comment type="pathway">
    <text evidence="1 8">Amino-acid biosynthesis; L-arginine biosynthesis; N(2)-acetyl-L-ornithine from L-glutamate: step 1/4.</text>
</comment>
<dbReference type="AlphaFoldDB" id="A0A7H0GL53"/>
<dbReference type="SUPFAM" id="SSF55729">
    <property type="entry name" value="Acyl-CoA N-acyltransferases (Nat)"/>
    <property type="match status" value="1"/>
</dbReference>
<evidence type="ECO:0000256" key="7">
    <source>
        <dbReference type="ARBA" id="ARBA00048372"/>
    </source>
</evidence>
<comment type="subcellular location">
    <subcellularLocation>
        <location evidence="8">Cytoplasm</location>
    </subcellularLocation>
</comment>
<dbReference type="NCBIfam" id="TIGR01890">
    <property type="entry name" value="N-Ac-Glu-synth"/>
    <property type="match status" value="1"/>
</dbReference>
<dbReference type="InterPro" id="IPR010167">
    <property type="entry name" value="NH2A_AcTrfase"/>
</dbReference>
<accession>A0A7H0GL53</accession>
<dbReference type="GO" id="GO:0006526">
    <property type="term" value="P:L-arginine biosynthetic process"/>
    <property type="evidence" value="ECO:0007669"/>
    <property type="project" value="UniProtKB-UniRule"/>
</dbReference>
<keyword evidence="8" id="KW-0963">Cytoplasm</keyword>
<evidence type="ECO:0000256" key="3">
    <source>
        <dbReference type="ARBA" id="ARBA00022571"/>
    </source>
</evidence>
<keyword evidence="6 8" id="KW-0012">Acyltransferase</keyword>
<dbReference type="GO" id="GO:0005737">
    <property type="term" value="C:cytoplasm"/>
    <property type="evidence" value="ECO:0007669"/>
    <property type="project" value="UniProtKB-SubCell"/>
</dbReference>
<evidence type="ECO:0000259" key="9">
    <source>
        <dbReference type="PROSITE" id="PS51186"/>
    </source>
</evidence>
<feature type="domain" description="N-acetyltransferase" evidence="9">
    <location>
        <begin position="302"/>
        <end position="438"/>
    </location>
</feature>
<dbReference type="InterPro" id="IPR000182">
    <property type="entry name" value="GNAT_dom"/>
</dbReference>
<gene>
    <name evidence="8 10" type="primary">argA</name>
    <name evidence="10" type="ORF">H9K75_02300</name>
</gene>
<keyword evidence="5 8" id="KW-0808">Transferase</keyword>
<dbReference type="Proteomes" id="UP000516028">
    <property type="component" value="Chromosome"/>
</dbReference>
<evidence type="ECO:0000313" key="11">
    <source>
        <dbReference type="Proteomes" id="UP000516028"/>
    </source>
</evidence>
<evidence type="ECO:0000256" key="4">
    <source>
        <dbReference type="ARBA" id="ARBA00022605"/>
    </source>
</evidence>
<keyword evidence="11" id="KW-1185">Reference proteome</keyword>
<dbReference type="EMBL" id="CP060783">
    <property type="protein sequence ID" value="QNP49019.1"/>
    <property type="molecule type" value="Genomic_DNA"/>
</dbReference>
<dbReference type="HAMAP" id="MF_01105">
    <property type="entry name" value="N_acetyl_glu_synth"/>
    <property type="match status" value="1"/>
</dbReference>
<comment type="catalytic activity">
    <reaction evidence="7 8">
        <text>L-glutamate + acetyl-CoA = N-acetyl-L-glutamate + CoA + H(+)</text>
        <dbReference type="Rhea" id="RHEA:24292"/>
        <dbReference type="ChEBI" id="CHEBI:15378"/>
        <dbReference type="ChEBI" id="CHEBI:29985"/>
        <dbReference type="ChEBI" id="CHEBI:44337"/>
        <dbReference type="ChEBI" id="CHEBI:57287"/>
        <dbReference type="ChEBI" id="CHEBI:57288"/>
        <dbReference type="EC" id="2.3.1.1"/>
    </reaction>
</comment>
<sequence>MSAVFNFTFVPWFRSVAPYIHKFRHQTFVVGITGEAIAAGKLQGIVQDLALIQAMGVKLVLVHGFRPQVNEQLRAKGHEPQYSHGIRITDEVALDSAQEAAGQLRYEIEAAFSQGLPNTPMADARVRVISGNFLTARPVGIVDGVNFKHSGLVRKVDVEGIKRTLESEAMVLISPFGFSPTGEAFNLTMEEVATRVAIELHADKLLFLSEVPGIRVKPLEPDSDENPIDTELPLAAARLLLAQLPPPQTPADVGFYLQHCVRACEHGVERSHILPFSVDGALLLEIYVHDGIGTMIIDEKLEELREATIDDVGGIIQLIEPFEKDGTLVKRDRTEIERDITSYTVIEHDGVIFGCAAFYPYPESSTAEMAAVTVSPMSQGTGDGEKLLKRIEQRARAMGLKTLFVLTTRTMHWFIKRGFQQVDPDWLPEARKKKYNWDRKSQVLVKHL</sequence>
<dbReference type="PANTHER" id="PTHR30602">
    <property type="entry name" value="AMINO-ACID ACETYLTRANSFERASE"/>
    <property type="match status" value="1"/>
</dbReference>